<keyword evidence="2" id="KW-1003">Cell membrane</keyword>
<dbReference type="PANTHER" id="PTHR33931">
    <property type="entry name" value="HOLIN-LIKE PROTEIN CIDA-RELATED"/>
    <property type="match status" value="1"/>
</dbReference>
<evidence type="ECO:0000256" key="5">
    <source>
        <dbReference type="ARBA" id="ARBA00023136"/>
    </source>
</evidence>
<name>A0A371IVZ4_9FIRM</name>
<evidence type="ECO:0000256" key="1">
    <source>
        <dbReference type="ARBA" id="ARBA00004651"/>
    </source>
</evidence>
<dbReference type="OrthoDB" id="3176438at2"/>
<dbReference type="InterPro" id="IPR005538">
    <property type="entry name" value="LrgA/CidA"/>
</dbReference>
<keyword evidence="5 6" id="KW-0472">Membrane</keyword>
<dbReference type="Pfam" id="PF03788">
    <property type="entry name" value="LrgA"/>
    <property type="match status" value="1"/>
</dbReference>
<dbReference type="GO" id="GO:0005886">
    <property type="term" value="C:plasma membrane"/>
    <property type="evidence" value="ECO:0007669"/>
    <property type="project" value="UniProtKB-SubCell"/>
</dbReference>
<dbReference type="RefSeq" id="WP_095404993.1">
    <property type="nucleotide sequence ID" value="NZ_NOJZ02000001.1"/>
</dbReference>
<evidence type="ECO:0000256" key="2">
    <source>
        <dbReference type="ARBA" id="ARBA00022475"/>
    </source>
</evidence>
<evidence type="ECO:0000256" key="4">
    <source>
        <dbReference type="ARBA" id="ARBA00022989"/>
    </source>
</evidence>
<feature type="transmembrane region" description="Helical" evidence="6">
    <location>
        <begin position="7"/>
        <end position="24"/>
    </location>
</feature>
<protein>
    <submittedName>
        <fullName evidence="7">CidA/LrgA family protein</fullName>
    </submittedName>
</protein>
<keyword evidence="4 6" id="KW-1133">Transmembrane helix</keyword>
<gene>
    <name evidence="7" type="ORF">CHF27_000145</name>
</gene>
<comment type="subcellular location">
    <subcellularLocation>
        <location evidence="1">Cell membrane</location>
        <topology evidence="1">Multi-pass membrane protein</topology>
    </subcellularLocation>
</comment>
<proteinExistence type="predicted"/>
<keyword evidence="3 6" id="KW-0812">Transmembrane</keyword>
<accession>A0A371IVZ4</accession>
<dbReference type="PANTHER" id="PTHR33931:SF2">
    <property type="entry name" value="HOLIN-LIKE PROTEIN CIDA"/>
    <property type="match status" value="1"/>
</dbReference>
<dbReference type="EMBL" id="NOJZ02000001">
    <property type="protein sequence ID" value="RDY24647.1"/>
    <property type="molecule type" value="Genomic_DNA"/>
</dbReference>
<evidence type="ECO:0000256" key="3">
    <source>
        <dbReference type="ARBA" id="ARBA00022692"/>
    </source>
</evidence>
<reference evidence="7 8" key="1">
    <citation type="journal article" date="2017" name="Genome Announc.">
        <title>Draft Genome Sequence of Romboutsia maritimum sp. nov. Strain CCRI-22766(T), Isolated from Coastal Estuarine Mud.</title>
        <authorList>
            <person name="Maheux A.F."/>
            <person name="Boudreau D.K."/>
            <person name="Berube E."/>
            <person name="Boissinot M."/>
            <person name="Raymond F."/>
            <person name="Brodeur S."/>
            <person name="Corbeil J."/>
            <person name="Brightwell G."/>
            <person name="Broda D."/>
            <person name="Omar R.F."/>
            <person name="Bergeron M.G."/>
        </authorList>
    </citation>
    <scope>NUCLEOTIDE SEQUENCE [LARGE SCALE GENOMIC DNA]</scope>
    <source>
        <strain evidence="7 8">CCRI-22766</strain>
    </source>
</reference>
<dbReference type="Proteomes" id="UP000243494">
    <property type="component" value="Unassembled WGS sequence"/>
</dbReference>
<dbReference type="AlphaFoldDB" id="A0A371IVZ4"/>
<evidence type="ECO:0000313" key="7">
    <source>
        <dbReference type="EMBL" id="RDY24647.1"/>
    </source>
</evidence>
<feature type="transmembrane region" description="Helical" evidence="6">
    <location>
        <begin position="87"/>
        <end position="109"/>
    </location>
</feature>
<feature type="transmembrane region" description="Helical" evidence="6">
    <location>
        <begin position="60"/>
        <end position="81"/>
    </location>
</feature>
<evidence type="ECO:0000256" key="6">
    <source>
        <dbReference type="SAM" id="Phobius"/>
    </source>
</evidence>
<evidence type="ECO:0000313" key="8">
    <source>
        <dbReference type="Proteomes" id="UP000243494"/>
    </source>
</evidence>
<sequence length="122" mass="13607">MKIFNQLAVIMGIWAVGEYISSFIKDIIVVPGSIVGMILLFLFLQFNVIKLEKIQDISDVLLDSMAIFFVPAGVALIKSLNLIEDNMLVLIATILFSTIIVMYVTGVVVEKMIKNKVKVKEN</sequence>
<feature type="transmembrane region" description="Helical" evidence="6">
    <location>
        <begin position="30"/>
        <end position="48"/>
    </location>
</feature>
<keyword evidence="8" id="KW-1185">Reference proteome</keyword>
<comment type="caution">
    <text evidence="7">The sequence shown here is derived from an EMBL/GenBank/DDBJ whole genome shotgun (WGS) entry which is preliminary data.</text>
</comment>
<organism evidence="7 8">
    <name type="scientific">Romboutsia maritimum</name>
    <dbReference type="NCBI Taxonomy" id="2020948"/>
    <lineage>
        <taxon>Bacteria</taxon>
        <taxon>Bacillati</taxon>
        <taxon>Bacillota</taxon>
        <taxon>Clostridia</taxon>
        <taxon>Peptostreptococcales</taxon>
        <taxon>Peptostreptococcaceae</taxon>
        <taxon>Romboutsia</taxon>
    </lineage>
</organism>